<proteinExistence type="predicted"/>
<organism evidence="1 2">
    <name type="scientific">Caenorhabditis bovis</name>
    <dbReference type="NCBI Taxonomy" id="2654633"/>
    <lineage>
        <taxon>Eukaryota</taxon>
        <taxon>Metazoa</taxon>
        <taxon>Ecdysozoa</taxon>
        <taxon>Nematoda</taxon>
        <taxon>Chromadorea</taxon>
        <taxon>Rhabditida</taxon>
        <taxon>Rhabditina</taxon>
        <taxon>Rhabditomorpha</taxon>
        <taxon>Rhabditoidea</taxon>
        <taxon>Rhabditidae</taxon>
        <taxon>Peloderinae</taxon>
        <taxon>Caenorhabditis</taxon>
    </lineage>
</organism>
<accession>A0A8S1EA62</accession>
<dbReference type="EMBL" id="CADEPM010000001">
    <property type="protein sequence ID" value="CAB3398670.1"/>
    <property type="molecule type" value="Genomic_DNA"/>
</dbReference>
<evidence type="ECO:0000313" key="2">
    <source>
        <dbReference type="Proteomes" id="UP000494206"/>
    </source>
</evidence>
<protein>
    <recommendedName>
        <fullName evidence="3">DUF19 domain-containing protein</fullName>
    </recommendedName>
</protein>
<dbReference type="AlphaFoldDB" id="A0A8S1EA62"/>
<dbReference type="Proteomes" id="UP000494206">
    <property type="component" value="Unassembled WGS sequence"/>
</dbReference>
<evidence type="ECO:0008006" key="3">
    <source>
        <dbReference type="Google" id="ProtNLM"/>
    </source>
</evidence>
<comment type="caution">
    <text evidence="1">The sequence shown here is derived from an EMBL/GenBank/DDBJ whole genome shotgun (WGS) entry which is preliminary data.</text>
</comment>
<name>A0A8S1EA62_9PELO</name>
<keyword evidence="2" id="KW-1185">Reference proteome</keyword>
<dbReference type="OrthoDB" id="5871362at2759"/>
<reference evidence="1 2" key="1">
    <citation type="submission" date="2020-04" db="EMBL/GenBank/DDBJ databases">
        <authorList>
            <person name="Laetsch R D."/>
            <person name="Stevens L."/>
            <person name="Kumar S."/>
            <person name="Blaxter L. M."/>
        </authorList>
    </citation>
    <scope>NUCLEOTIDE SEQUENCE [LARGE SCALE GENOMIC DNA]</scope>
</reference>
<sequence length="550" mass="61624">MMPLLAKWEEIRVIEKNANNILMPILYYSKETITALCEKFNTIKETCQLERCFSSDPIGSFVNAHFSYVCTDSKFDDNQKCISSSLQNSNCTDIIQGTPQFGATLLCEKFEAFDQCANAAVTKSCGPEAYENVQSAIVAYGCSMEDSRLASTETTTMEITTSVENVTKNSTIEEEASGEAETATEEMLTIEAATTTTTAFVPTRPPAKHRHHGAKNMTDCYTSIMADFGRLLQSAPHASFVRFPLFGVKAMELDAMCAKFDVLNDCVASFCVGNCRFPPIKTFVDTQLNAACRLRNTDTFEMDFTCLQTSLLENPECVAECISEKLQEECSDDTVKLLEEMQKGMECKLLNIDDDVVEEGSAEGSGVEGSGEDFKSIADGENSLIDVRAKCNEEVEIDALRCVAPMLKLWTGIKENRVETKQVVFPIFRFSKIELMELCDSYVNYKRCMFQTRSQACKSLPVIRFADEHFGQVCTTETIEASIRTYDCIQGINPKYLKVCNMYTKGETMPGKRKCGKVRRYTKCLRKHVEDECGHLILAHYDHVVDWFGC</sequence>
<gene>
    <name evidence="1" type="ORF">CBOVIS_LOCUS1919</name>
</gene>
<evidence type="ECO:0000313" key="1">
    <source>
        <dbReference type="EMBL" id="CAB3398670.1"/>
    </source>
</evidence>